<proteinExistence type="predicted"/>
<reference evidence="1" key="1">
    <citation type="submission" date="2021-01" db="EMBL/GenBank/DDBJ databases">
        <title>Deciphering the adaptive evolutionary patterns associated with biogeogrpahic diversity in the finger millet blast pathogen Magnaporthe oryzae in Eastern Africa.</title>
        <authorList>
            <person name="Onyema G."/>
            <person name="Shittu T.A."/>
            <person name="Dodsworth S."/>
            <person name="Devilliers S."/>
            <person name="Muthumeenakshi S."/>
            <person name="Sreenivasaprasad S."/>
        </authorList>
    </citation>
    <scope>NUCLEOTIDE SEQUENCE</scope>
    <source>
        <strain evidence="1">D15/s37</strain>
    </source>
</reference>
<gene>
    <name evidence="1" type="ORF">MCOR33_005849</name>
</gene>
<keyword evidence="2" id="KW-1185">Reference proteome</keyword>
<organism evidence="1 2">
    <name type="scientific">Pyricularia grisea</name>
    <name type="common">Crabgrass-specific blast fungus</name>
    <name type="synonym">Magnaporthe grisea</name>
    <dbReference type="NCBI Taxonomy" id="148305"/>
    <lineage>
        <taxon>Eukaryota</taxon>
        <taxon>Fungi</taxon>
        <taxon>Dikarya</taxon>
        <taxon>Ascomycota</taxon>
        <taxon>Pezizomycotina</taxon>
        <taxon>Sordariomycetes</taxon>
        <taxon>Sordariomycetidae</taxon>
        <taxon>Magnaporthales</taxon>
        <taxon>Pyriculariaceae</taxon>
        <taxon>Pyricularia</taxon>
    </lineage>
</organism>
<protein>
    <submittedName>
        <fullName evidence="1">Uncharacterized protein</fullName>
    </submittedName>
</protein>
<comment type="caution">
    <text evidence="1">The sequence shown here is derived from an EMBL/GenBank/DDBJ whole genome shotgun (WGS) entry which is preliminary data.</text>
</comment>
<dbReference type="Proteomes" id="UP001059893">
    <property type="component" value="Unassembled WGS sequence"/>
</dbReference>
<evidence type="ECO:0000313" key="2">
    <source>
        <dbReference type="Proteomes" id="UP001059893"/>
    </source>
</evidence>
<evidence type="ECO:0000313" key="1">
    <source>
        <dbReference type="EMBL" id="KAI6297950.1"/>
    </source>
</evidence>
<sequence length="245" mass="26846">MSPCPLPRLTRRSTTPLRMRLGRVSAVDGLNGRDCKCYFMQGGQWTTAIVRITGSPASRCGGRDGAAVRAERCQCRYCQPSSQVQPPAWESRKVLLSFMIHALQADPKTSPAMEVVSKSLATRERLYGDFIQVYPPVPGQNKFRGHMHTEPIGLSATTIAFPMINVPRGQGHLYDPRRGGRGQEIPAGQYRLLGRVLRTLANPTKLMSFGMVGCDLLATRWQIPLAAMSSHLATGGLVYPANPPT</sequence>
<name>A0ABQ8NJE2_PYRGI</name>
<dbReference type="EMBL" id="JABSND010000101">
    <property type="protein sequence ID" value="KAI6297950.1"/>
    <property type="molecule type" value="Genomic_DNA"/>
</dbReference>
<accession>A0ABQ8NJE2</accession>